<keyword evidence="5" id="KW-0732">Signal</keyword>
<feature type="domain" description="TonB-dependent receptor plug" evidence="13">
    <location>
        <begin position="91"/>
        <end position="198"/>
    </location>
</feature>
<dbReference type="CDD" id="cd01347">
    <property type="entry name" value="ligand_gated_channel"/>
    <property type="match status" value="1"/>
</dbReference>
<dbReference type="InterPro" id="IPR012910">
    <property type="entry name" value="Plug_dom"/>
</dbReference>
<dbReference type="OrthoDB" id="9796221at2"/>
<dbReference type="KEGG" id="spai:FPZ24_01720"/>
<dbReference type="PROSITE" id="PS52016">
    <property type="entry name" value="TONB_DEPENDENT_REC_3"/>
    <property type="match status" value="1"/>
</dbReference>
<keyword evidence="4 10" id="KW-0812">Transmembrane</keyword>
<evidence type="ECO:0000256" key="5">
    <source>
        <dbReference type="ARBA" id="ARBA00022729"/>
    </source>
</evidence>
<evidence type="ECO:0000256" key="7">
    <source>
        <dbReference type="ARBA" id="ARBA00023077"/>
    </source>
</evidence>
<evidence type="ECO:0000256" key="6">
    <source>
        <dbReference type="ARBA" id="ARBA00023065"/>
    </source>
</evidence>
<dbReference type="PANTHER" id="PTHR30069">
    <property type="entry name" value="TONB-DEPENDENT OUTER MEMBRANE RECEPTOR"/>
    <property type="match status" value="1"/>
</dbReference>
<dbReference type="InterPro" id="IPR000531">
    <property type="entry name" value="Beta-barrel_TonB"/>
</dbReference>
<evidence type="ECO:0000259" key="12">
    <source>
        <dbReference type="Pfam" id="PF00593"/>
    </source>
</evidence>
<evidence type="ECO:0000313" key="15">
    <source>
        <dbReference type="Proteomes" id="UP000315673"/>
    </source>
</evidence>
<dbReference type="Gene3D" id="2.170.130.10">
    <property type="entry name" value="TonB-dependent receptor, plug domain"/>
    <property type="match status" value="1"/>
</dbReference>
<keyword evidence="3 10" id="KW-1134">Transmembrane beta strand</keyword>
<dbReference type="PANTHER" id="PTHR30069:SF53">
    <property type="entry name" value="COLICIN I RECEPTOR-RELATED"/>
    <property type="match status" value="1"/>
</dbReference>
<dbReference type="GO" id="GO:0015889">
    <property type="term" value="P:cobalamin transport"/>
    <property type="evidence" value="ECO:0007669"/>
    <property type="project" value="TreeGrafter"/>
</dbReference>
<keyword evidence="9 10" id="KW-0998">Cell outer membrane</keyword>
<comment type="similarity">
    <text evidence="10 11">Belongs to the TonB-dependent receptor family.</text>
</comment>
<keyword evidence="7 11" id="KW-0798">TonB box</keyword>
<comment type="subcellular location">
    <subcellularLocation>
        <location evidence="1 10">Cell outer membrane</location>
        <topology evidence="1 10">Multi-pass membrane protein</topology>
    </subcellularLocation>
</comment>
<evidence type="ECO:0000256" key="11">
    <source>
        <dbReference type="RuleBase" id="RU003357"/>
    </source>
</evidence>
<gene>
    <name evidence="14" type="ORF">FPZ24_01720</name>
</gene>
<accession>A0A5B8LF23</accession>
<dbReference type="EMBL" id="CP042306">
    <property type="protein sequence ID" value="QDZ06345.1"/>
    <property type="molecule type" value="Genomic_DNA"/>
</dbReference>
<name>A0A5B8LF23_9SPHN</name>
<dbReference type="Gene3D" id="2.40.170.20">
    <property type="entry name" value="TonB-dependent receptor, beta-barrel domain"/>
    <property type="match status" value="1"/>
</dbReference>
<evidence type="ECO:0000256" key="9">
    <source>
        <dbReference type="ARBA" id="ARBA00023237"/>
    </source>
</evidence>
<dbReference type="InterPro" id="IPR037066">
    <property type="entry name" value="Plug_dom_sf"/>
</dbReference>
<evidence type="ECO:0000256" key="8">
    <source>
        <dbReference type="ARBA" id="ARBA00023136"/>
    </source>
</evidence>
<dbReference type="Proteomes" id="UP000315673">
    <property type="component" value="Chromosome"/>
</dbReference>
<dbReference type="InterPro" id="IPR036942">
    <property type="entry name" value="Beta-barrel_TonB_sf"/>
</dbReference>
<evidence type="ECO:0000256" key="1">
    <source>
        <dbReference type="ARBA" id="ARBA00004571"/>
    </source>
</evidence>
<evidence type="ECO:0000256" key="2">
    <source>
        <dbReference type="ARBA" id="ARBA00022448"/>
    </source>
</evidence>
<protein>
    <submittedName>
        <fullName evidence="14">TonB-dependent receptor</fullName>
    </submittedName>
</protein>
<proteinExistence type="inferred from homology"/>
<feature type="domain" description="TonB-dependent receptor-like beta-barrel" evidence="12">
    <location>
        <begin position="225"/>
        <end position="639"/>
    </location>
</feature>
<dbReference type="GO" id="GO:0009279">
    <property type="term" value="C:cell outer membrane"/>
    <property type="evidence" value="ECO:0007669"/>
    <property type="project" value="UniProtKB-SubCell"/>
</dbReference>
<evidence type="ECO:0000256" key="10">
    <source>
        <dbReference type="PROSITE-ProRule" id="PRU01360"/>
    </source>
</evidence>
<dbReference type="Pfam" id="PF00593">
    <property type="entry name" value="TonB_dep_Rec_b-barrel"/>
    <property type="match status" value="1"/>
</dbReference>
<sequence length="666" mass="70885">MNDMNRAVAAGCRVGIPATGPLKGSCPMLKFLILTSSALVAVALSSSARAQSTTQITKPVFCVYDGEYEPCGSMVDNDIIISATGVVEKPESTGHAITVIDRQTIEQRQAVAISDLLATTPGVTVTRNGGLGTLSTVRIRGAEGEQTLTLIDGVRVNDPSSPGGGFDFANLLSGSVERVEVLRGPNSVPWGSQAIGGVVNVVTAAPTDRFSARANAEYGSFDSVFANAGISGKAGRFSGSFNAGYLRTDGISAAASGTEPDGYRQYGGTARIGVDITDAISLDLRGYYANSRVDIDGFGFTPPFLPVDDAEYAETQEIYGYAGLNVGLGRLKNRIAFTIADINRDNFDPTFGSAPSFFARGRSERYEYQGDWRASGAIRLVAGAQRENTRFTDGSVFKSRGTTSVYGEAILTPIARLTLTGGVRYDDDSAFGGHTTFGANAVYSLSIGTTFRGSYAEGFKAPTLYQLFGPFGLGNPNLQPESARSYDVGIEQNLVGSAITISATWFHRDTRNQIDYNAATFTYGNIARTRGKGLEVGLNMRPSDRLTLSGSYSFIDSINRSPGANFGKQLARRPRQSVSASIDWETPLKLSVGATVLAVGDSFDDAGNFNRLDGYVVAGVRAELPIGNRFAIYGRVDNLFDEKYTVVRGYGTPGRAAYGGIRVKFD</sequence>
<evidence type="ECO:0000313" key="14">
    <source>
        <dbReference type="EMBL" id="QDZ06345.1"/>
    </source>
</evidence>
<evidence type="ECO:0000259" key="13">
    <source>
        <dbReference type="Pfam" id="PF07715"/>
    </source>
</evidence>
<reference evidence="14 15" key="1">
    <citation type="submission" date="2019-07" db="EMBL/GenBank/DDBJ databases">
        <title>Full genome sequence of Sphingomonas sp. 4R-6-7(HKS19).</title>
        <authorList>
            <person name="Im W.-T."/>
        </authorList>
    </citation>
    <scope>NUCLEOTIDE SEQUENCE [LARGE SCALE GENOMIC DNA]</scope>
    <source>
        <strain evidence="14 15">HKS19</strain>
    </source>
</reference>
<dbReference type="Pfam" id="PF07715">
    <property type="entry name" value="Plug"/>
    <property type="match status" value="1"/>
</dbReference>
<evidence type="ECO:0000256" key="4">
    <source>
        <dbReference type="ARBA" id="ARBA00022692"/>
    </source>
</evidence>
<dbReference type="InterPro" id="IPR039426">
    <property type="entry name" value="TonB-dep_rcpt-like"/>
</dbReference>
<keyword evidence="6" id="KW-0406">Ion transport</keyword>
<dbReference type="SUPFAM" id="SSF56935">
    <property type="entry name" value="Porins"/>
    <property type="match status" value="1"/>
</dbReference>
<dbReference type="AlphaFoldDB" id="A0A5B8LF23"/>
<keyword evidence="8 10" id="KW-0472">Membrane</keyword>
<dbReference type="GO" id="GO:0006811">
    <property type="term" value="P:monoatomic ion transport"/>
    <property type="evidence" value="ECO:0007669"/>
    <property type="project" value="UniProtKB-KW"/>
</dbReference>
<keyword evidence="14" id="KW-0675">Receptor</keyword>
<keyword evidence="15" id="KW-1185">Reference proteome</keyword>
<organism evidence="14 15">
    <name type="scientific">Sphingomonas panacisoli</name>
    <dbReference type="NCBI Taxonomy" id="1813879"/>
    <lineage>
        <taxon>Bacteria</taxon>
        <taxon>Pseudomonadati</taxon>
        <taxon>Pseudomonadota</taxon>
        <taxon>Alphaproteobacteria</taxon>
        <taxon>Sphingomonadales</taxon>
        <taxon>Sphingomonadaceae</taxon>
        <taxon>Sphingomonas</taxon>
    </lineage>
</organism>
<keyword evidence="2 10" id="KW-0813">Transport</keyword>
<evidence type="ECO:0000256" key="3">
    <source>
        <dbReference type="ARBA" id="ARBA00022452"/>
    </source>
</evidence>